<dbReference type="Proteomes" id="UP000000763">
    <property type="component" value="Chromosome 2"/>
</dbReference>
<organism evidence="1 2">
    <name type="scientific">Oryza sativa subsp. japonica</name>
    <name type="common">Rice</name>
    <dbReference type="NCBI Taxonomy" id="39947"/>
    <lineage>
        <taxon>Eukaryota</taxon>
        <taxon>Viridiplantae</taxon>
        <taxon>Streptophyta</taxon>
        <taxon>Embryophyta</taxon>
        <taxon>Tracheophyta</taxon>
        <taxon>Spermatophyta</taxon>
        <taxon>Magnoliopsida</taxon>
        <taxon>Liliopsida</taxon>
        <taxon>Poales</taxon>
        <taxon>Poaceae</taxon>
        <taxon>BOP clade</taxon>
        <taxon>Oryzoideae</taxon>
        <taxon>Oryzeae</taxon>
        <taxon>Oryzinae</taxon>
        <taxon>Oryza</taxon>
        <taxon>Oryza sativa</taxon>
    </lineage>
</organism>
<evidence type="ECO:0000313" key="1">
    <source>
        <dbReference type="EMBL" id="BAD28088.1"/>
    </source>
</evidence>
<reference evidence="2" key="1">
    <citation type="journal article" date="2005" name="Nature">
        <title>The map-based sequence of the rice genome.</title>
        <authorList>
            <consortium name="International rice genome sequencing project (IRGSP)"/>
            <person name="Matsumoto T."/>
            <person name="Wu J."/>
            <person name="Kanamori H."/>
            <person name="Katayose Y."/>
            <person name="Fujisawa M."/>
            <person name="Namiki N."/>
            <person name="Mizuno H."/>
            <person name="Yamamoto K."/>
            <person name="Antonio B.A."/>
            <person name="Baba T."/>
            <person name="Sakata K."/>
            <person name="Nagamura Y."/>
            <person name="Aoki H."/>
            <person name="Arikawa K."/>
            <person name="Arita K."/>
            <person name="Bito T."/>
            <person name="Chiden Y."/>
            <person name="Fujitsuka N."/>
            <person name="Fukunaka R."/>
            <person name="Hamada M."/>
            <person name="Harada C."/>
            <person name="Hayashi A."/>
            <person name="Hijishita S."/>
            <person name="Honda M."/>
            <person name="Hosokawa S."/>
            <person name="Ichikawa Y."/>
            <person name="Idonuma A."/>
            <person name="Iijima M."/>
            <person name="Ikeda M."/>
            <person name="Ikeno M."/>
            <person name="Ito K."/>
            <person name="Ito S."/>
            <person name="Ito T."/>
            <person name="Ito Y."/>
            <person name="Ito Y."/>
            <person name="Iwabuchi A."/>
            <person name="Kamiya K."/>
            <person name="Karasawa W."/>
            <person name="Kurita K."/>
            <person name="Katagiri S."/>
            <person name="Kikuta A."/>
            <person name="Kobayashi H."/>
            <person name="Kobayashi N."/>
            <person name="Machita K."/>
            <person name="Maehara T."/>
            <person name="Masukawa M."/>
            <person name="Mizubayashi T."/>
            <person name="Mukai Y."/>
            <person name="Nagasaki H."/>
            <person name="Nagata Y."/>
            <person name="Naito S."/>
            <person name="Nakashima M."/>
            <person name="Nakama Y."/>
            <person name="Nakamichi Y."/>
            <person name="Nakamura M."/>
            <person name="Meguro A."/>
            <person name="Negishi M."/>
            <person name="Ohta I."/>
            <person name="Ohta T."/>
            <person name="Okamoto M."/>
            <person name="Ono N."/>
            <person name="Saji S."/>
            <person name="Sakaguchi M."/>
            <person name="Sakai K."/>
            <person name="Shibata M."/>
            <person name="Shimokawa T."/>
            <person name="Song J."/>
            <person name="Takazaki Y."/>
            <person name="Terasawa K."/>
            <person name="Tsugane M."/>
            <person name="Tsuji K."/>
            <person name="Ueda S."/>
            <person name="Waki K."/>
            <person name="Yamagata H."/>
            <person name="Yamamoto M."/>
            <person name="Yamamoto S."/>
            <person name="Yamane H."/>
            <person name="Yoshiki S."/>
            <person name="Yoshihara R."/>
            <person name="Yukawa K."/>
            <person name="Zhong H."/>
            <person name="Yano M."/>
            <person name="Yuan Q."/>
            <person name="Ouyang S."/>
            <person name="Liu J."/>
            <person name="Jones K.M."/>
            <person name="Gansberger K."/>
            <person name="Moffat K."/>
            <person name="Hill J."/>
            <person name="Bera J."/>
            <person name="Fadrosh D."/>
            <person name="Jin S."/>
            <person name="Johri S."/>
            <person name="Kim M."/>
            <person name="Overton L."/>
            <person name="Reardon M."/>
            <person name="Tsitrin T."/>
            <person name="Vuong H."/>
            <person name="Weaver B."/>
            <person name="Ciecko A."/>
            <person name="Tallon L."/>
            <person name="Jackson J."/>
            <person name="Pai G."/>
            <person name="Aken S.V."/>
            <person name="Utterback T."/>
            <person name="Reidmuller S."/>
            <person name="Feldblyum T."/>
            <person name="Hsiao J."/>
            <person name="Zismann V."/>
            <person name="Iobst S."/>
            <person name="de Vazeille A.R."/>
            <person name="Buell C.R."/>
            <person name="Ying K."/>
            <person name="Li Y."/>
            <person name="Lu T."/>
            <person name="Huang Y."/>
            <person name="Zhao Q."/>
            <person name="Feng Q."/>
            <person name="Zhang L."/>
            <person name="Zhu J."/>
            <person name="Weng Q."/>
            <person name="Mu J."/>
            <person name="Lu Y."/>
            <person name="Fan D."/>
            <person name="Liu Y."/>
            <person name="Guan J."/>
            <person name="Zhang Y."/>
            <person name="Yu S."/>
            <person name="Liu X."/>
            <person name="Zhang Y."/>
            <person name="Hong G."/>
            <person name="Han B."/>
            <person name="Choisne N."/>
            <person name="Demange N."/>
            <person name="Orjeda G."/>
            <person name="Samain S."/>
            <person name="Cattolico L."/>
            <person name="Pelletier E."/>
            <person name="Couloux A."/>
            <person name="Segurens B."/>
            <person name="Wincker P."/>
            <person name="D'Hont A."/>
            <person name="Scarpelli C."/>
            <person name="Weissenbach J."/>
            <person name="Salanoubat M."/>
            <person name="Quetier F."/>
            <person name="Yu Y."/>
            <person name="Kim H.R."/>
            <person name="Rambo T."/>
            <person name="Currie J."/>
            <person name="Collura K."/>
            <person name="Luo M."/>
            <person name="Yang T."/>
            <person name="Ammiraju J.S.S."/>
            <person name="Engler F."/>
            <person name="Soderlund C."/>
            <person name="Wing R.A."/>
            <person name="Palmer L.E."/>
            <person name="de la Bastide M."/>
            <person name="Spiegel L."/>
            <person name="Nascimento L."/>
            <person name="Zutavern T."/>
            <person name="O'Shaughnessy A."/>
            <person name="Dike S."/>
            <person name="Dedhia N."/>
            <person name="Preston R."/>
            <person name="Balija V."/>
            <person name="McCombie W.R."/>
            <person name="Chow T."/>
            <person name="Chen H."/>
            <person name="Chung M."/>
            <person name="Chen C."/>
            <person name="Shaw J."/>
            <person name="Wu H."/>
            <person name="Hsiao K."/>
            <person name="Chao Y."/>
            <person name="Chu M."/>
            <person name="Cheng C."/>
            <person name="Hour A."/>
            <person name="Lee P."/>
            <person name="Lin S."/>
            <person name="Lin Y."/>
            <person name="Liou J."/>
            <person name="Liu S."/>
            <person name="Hsing Y."/>
            <person name="Raghuvanshi S."/>
            <person name="Mohanty A."/>
            <person name="Bharti A.K."/>
            <person name="Gaur A."/>
            <person name="Gupta V."/>
            <person name="Kumar D."/>
            <person name="Ravi V."/>
            <person name="Vij S."/>
            <person name="Kapur A."/>
            <person name="Khurana P."/>
            <person name="Khurana P."/>
            <person name="Khurana J.P."/>
            <person name="Tyagi A.K."/>
            <person name="Gaikwad K."/>
            <person name="Singh A."/>
            <person name="Dalal V."/>
            <person name="Srivastava S."/>
            <person name="Dixit A."/>
            <person name="Pal A.K."/>
            <person name="Ghazi I.A."/>
            <person name="Yadav M."/>
            <person name="Pandit A."/>
            <person name="Bhargava A."/>
            <person name="Sureshbabu K."/>
            <person name="Batra K."/>
            <person name="Sharma T.R."/>
            <person name="Mohapatra T."/>
            <person name="Singh N.K."/>
            <person name="Messing J."/>
            <person name="Nelson A.B."/>
            <person name="Fuks G."/>
            <person name="Kavchok S."/>
            <person name="Keizer G."/>
            <person name="Linton E."/>
            <person name="Llaca V."/>
            <person name="Song R."/>
            <person name="Tanyolac B."/>
            <person name="Young S."/>
            <person name="Ho-Il K."/>
            <person name="Hahn J.H."/>
            <person name="Sangsakoo G."/>
            <person name="Vanavichit A."/>
            <person name="de Mattos Luiz.A.T."/>
            <person name="Zimmer P.D."/>
            <person name="Malone G."/>
            <person name="Dellagostin O."/>
            <person name="de Oliveira A.C."/>
            <person name="Bevan M."/>
            <person name="Bancroft I."/>
            <person name="Minx P."/>
            <person name="Cordum H."/>
            <person name="Wilson R."/>
            <person name="Cheng Z."/>
            <person name="Jin W."/>
            <person name="Jiang J."/>
            <person name="Leong S.A."/>
            <person name="Iwama H."/>
            <person name="Gojobori T."/>
            <person name="Itoh T."/>
            <person name="Niimura Y."/>
            <person name="Fujii Y."/>
            <person name="Habara T."/>
            <person name="Sakai H."/>
            <person name="Sato Y."/>
            <person name="Wilson G."/>
            <person name="Kumar K."/>
            <person name="McCouch S."/>
            <person name="Juretic N."/>
            <person name="Hoen D."/>
            <person name="Wright S."/>
            <person name="Bruskiewich R."/>
            <person name="Bureau T."/>
            <person name="Miyao A."/>
            <person name="Hirochika H."/>
            <person name="Nishikawa T."/>
            <person name="Kadowaki K."/>
            <person name="Sugiura M."/>
            <person name="Burr B."/>
            <person name="Sasaki T."/>
        </authorList>
    </citation>
    <scope>NUCLEOTIDE SEQUENCE [LARGE SCALE GENOMIC DNA]</scope>
    <source>
        <strain evidence="2">cv. Nipponbare</strain>
    </source>
</reference>
<sequence length="60" mass="6512">MIYAYEKEATLEETGNTANKEQQQVEVTNLSPIPAGAGSLKLLYPVGASIQYDPTIKAKK</sequence>
<gene>
    <name evidence="1" type="primary">OJ1359_D06.21</name>
</gene>
<name>Q6ETD2_ORYSJ</name>
<reference evidence="2" key="2">
    <citation type="journal article" date="2008" name="Nucleic Acids Res.">
        <title>The rice annotation project database (RAP-DB): 2008 update.</title>
        <authorList>
            <consortium name="The rice annotation project (RAP)"/>
        </authorList>
    </citation>
    <scope>GENOME REANNOTATION</scope>
    <source>
        <strain evidence="2">cv. Nipponbare</strain>
    </source>
</reference>
<accession>Q6ETD2</accession>
<dbReference type="AlphaFoldDB" id="Q6ETD2"/>
<dbReference type="EMBL" id="AP004851">
    <property type="protein sequence ID" value="BAD28088.1"/>
    <property type="molecule type" value="Genomic_DNA"/>
</dbReference>
<proteinExistence type="predicted"/>
<evidence type="ECO:0000313" key="2">
    <source>
        <dbReference type="Proteomes" id="UP000000763"/>
    </source>
</evidence>
<protein>
    <submittedName>
        <fullName evidence="1">Uncharacterized protein</fullName>
    </submittedName>
</protein>